<dbReference type="AlphaFoldDB" id="A0A0A9EZD8"/>
<evidence type="ECO:0000313" key="2">
    <source>
        <dbReference type="EMBL" id="JAE06095.1"/>
    </source>
</evidence>
<name>A0A0A9EZD8_ARUDO</name>
<evidence type="ECO:0000256" key="1">
    <source>
        <dbReference type="SAM" id="MobiDB-lite"/>
    </source>
</evidence>
<reference evidence="2" key="1">
    <citation type="submission" date="2014-09" db="EMBL/GenBank/DDBJ databases">
        <authorList>
            <person name="Magalhaes I.L.F."/>
            <person name="Oliveira U."/>
            <person name="Santos F.R."/>
            <person name="Vidigal T.H.D.A."/>
            <person name="Brescovit A.D."/>
            <person name="Santos A.J."/>
        </authorList>
    </citation>
    <scope>NUCLEOTIDE SEQUENCE</scope>
    <source>
        <tissue evidence="2">Shoot tissue taken approximately 20 cm above the soil surface</tissue>
    </source>
</reference>
<organism evidence="2">
    <name type="scientific">Arundo donax</name>
    <name type="common">Giant reed</name>
    <name type="synonym">Donax arundinaceus</name>
    <dbReference type="NCBI Taxonomy" id="35708"/>
    <lineage>
        <taxon>Eukaryota</taxon>
        <taxon>Viridiplantae</taxon>
        <taxon>Streptophyta</taxon>
        <taxon>Embryophyta</taxon>
        <taxon>Tracheophyta</taxon>
        <taxon>Spermatophyta</taxon>
        <taxon>Magnoliopsida</taxon>
        <taxon>Liliopsida</taxon>
        <taxon>Poales</taxon>
        <taxon>Poaceae</taxon>
        <taxon>PACMAD clade</taxon>
        <taxon>Arundinoideae</taxon>
        <taxon>Arundineae</taxon>
        <taxon>Arundo</taxon>
    </lineage>
</organism>
<feature type="region of interest" description="Disordered" evidence="1">
    <location>
        <begin position="46"/>
        <end position="67"/>
    </location>
</feature>
<dbReference type="EMBL" id="GBRH01191801">
    <property type="protein sequence ID" value="JAE06095.1"/>
    <property type="molecule type" value="Transcribed_RNA"/>
</dbReference>
<accession>A0A0A9EZD8</accession>
<reference evidence="2" key="2">
    <citation type="journal article" date="2015" name="Data Brief">
        <title>Shoot transcriptome of the giant reed, Arundo donax.</title>
        <authorList>
            <person name="Barrero R.A."/>
            <person name="Guerrero F.D."/>
            <person name="Moolhuijzen P."/>
            <person name="Goolsby J.A."/>
            <person name="Tidwell J."/>
            <person name="Bellgard S.E."/>
            <person name="Bellgard M.I."/>
        </authorList>
    </citation>
    <scope>NUCLEOTIDE SEQUENCE</scope>
    <source>
        <tissue evidence="2">Shoot tissue taken approximately 20 cm above the soil surface</tissue>
    </source>
</reference>
<proteinExistence type="predicted"/>
<protein>
    <submittedName>
        <fullName evidence="2">Uncharacterized protein</fullName>
    </submittedName>
</protein>
<sequence>MPTMLTRWCTVLSNRTSPLRWQHAASYIMYDSVTASAFIWRGEEAAASGQTGRDQSSTERQARQTAATACMVETARLQKS</sequence>